<protein>
    <recommendedName>
        <fullName evidence="3">Small CPxCG-related zinc finger protein</fullName>
    </recommendedName>
</protein>
<reference evidence="1 2" key="1">
    <citation type="journal article" date="2019" name="Int. J. Syst. Evol. Microbiol.">
        <title>The Global Catalogue of Microorganisms (GCM) 10K type strain sequencing project: providing services to taxonomists for standard genome sequencing and annotation.</title>
        <authorList>
            <consortium name="The Broad Institute Genomics Platform"/>
            <consortium name="The Broad Institute Genome Sequencing Center for Infectious Disease"/>
            <person name="Wu L."/>
            <person name="Ma J."/>
        </authorList>
    </citation>
    <scope>NUCLEOTIDE SEQUENCE [LARGE SCALE GENOMIC DNA]</scope>
    <source>
        <strain evidence="1 2">PSR21</strain>
    </source>
</reference>
<evidence type="ECO:0000313" key="2">
    <source>
        <dbReference type="Proteomes" id="UP001596547"/>
    </source>
</evidence>
<name>A0ABD6A9S2_9EURY</name>
<dbReference type="Proteomes" id="UP001596547">
    <property type="component" value="Unassembled WGS sequence"/>
</dbReference>
<evidence type="ECO:0000313" key="1">
    <source>
        <dbReference type="EMBL" id="MFC7316872.1"/>
    </source>
</evidence>
<dbReference type="AlphaFoldDB" id="A0ABD6A9S2"/>
<dbReference type="Pfam" id="PF24442">
    <property type="entry name" value="DUF7561"/>
    <property type="match status" value="1"/>
</dbReference>
<gene>
    <name evidence="1" type="ORF">ACFQPE_08705</name>
</gene>
<sequence length="68" mass="7205">MARKRCDGCGQRVRIAGGIGDLWSFEGGPSGGLTLELADGTEYFLCFDCLGRLPDDPTPDDVAALDGR</sequence>
<dbReference type="GeneID" id="79316475"/>
<accession>A0ABD6A9S2</accession>
<dbReference type="RefSeq" id="WP_276303867.1">
    <property type="nucleotide sequence ID" value="NZ_CP119992.1"/>
</dbReference>
<keyword evidence="2" id="KW-1185">Reference proteome</keyword>
<organism evidence="1 2">
    <name type="scientific">Halomarina halobia</name>
    <dbReference type="NCBI Taxonomy" id="3033386"/>
    <lineage>
        <taxon>Archaea</taxon>
        <taxon>Methanobacteriati</taxon>
        <taxon>Methanobacteriota</taxon>
        <taxon>Stenosarchaea group</taxon>
        <taxon>Halobacteria</taxon>
        <taxon>Halobacteriales</taxon>
        <taxon>Natronomonadaceae</taxon>
        <taxon>Halomarina</taxon>
    </lineage>
</organism>
<evidence type="ECO:0008006" key="3">
    <source>
        <dbReference type="Google" id="ProtNLM"/>
    </source>
</evidence>
<dbReference type="EMBL" id="JBHTBF010000002">
    <property type="protein sequence ID" value="MFC7316872.1"/>
    <property type="molecule type" value="Genomic_DNA"/>
</dbReference>
<proteinExistence type="predicted"/>
<comment type="caution">
    <text evidence="1">The sequence shown here is derived from an EMBL/GenBank/DDBJ whole genome shotgun (WGS) entry which is preliminary data.</text>
</comment>
<dbReference type="InterPro" id="IPR055983">
    <property type="entry name" value="DUF7561"/>
</dbReference>